<dbReference type="RefSeq" id="WP_100667088.1">
    <property type="nucleotide sequence ID" value="NZ_CP024955.1"/>
</dbReference>
<name>A0A2K8N6N9_9BACL</name>
<accession>A0A2K8N6N9</accession>
<dbReference type="Proteomes" id="UP000502196">
    <property type="component" value="Chromosome"/>
</dbReference>
<organism evidence="1 3">
    <name type="scientific">Kyrpidia spormannii</name>
    <dbReference type="NCBI Taxonomy" id="2055160"/>
    <lineage>
        <taxon>Bacteria</taxon>
        <taxon>Bacillati</taxon>
        <taxon>Bacillota</taxon>
        <taxon>Bacilli</taxon>
        <taxon>Bacillales</taxon>
        <taxon>Alicyclobacillaceae</taxon>
        <taxon>Kyrpidia</taxon>
    </lineage>
</organism>
<reference evidence="2 4" key="3">
    <citation type="submission" date="2020-04" db="EMBL/GenBank/DDBJ databases">
        <authorList>
            <person name="Hogendoorn C."/>
        </authorList>
    </citation>
    <scope>NUCLEOTIDE SEQUENCE [LARGE SCALE GENOMIC DNA]</scope>
    <source>
        <strain evidence="2">COOX1</strain>
    </source>
</reference>
<dbReference type="OrthoDB" id="2376106at2"/>
<proteinExistence type="predicted"/>
<dbReference type="Proteomes" id="UP000231932">
    <property type="component" value="Chromosome"/>
</dbReference>
<dbReference type="KEGG" id="kyr:CVV65_04260"/>
<dbReference type="EMBL" id="LR792683">
    <property type="protein sequence ID" value="CAB3391685.1"/>
    <property type="molecule type" value="Genomic_DNA"/>
</dbReference>
<reference evidence="1" key="2">
    <citation type="journal article" date="2018" name="Genome Announc.">
        <title>Complete Genome Sequence of Kyrpidia sp. Strain EA-1, a Thermophilic Knallgas Bacterium, Isolated from the Azores.</title>
        <authorList>
            <person name="Reiner J.E."/>
            <person name="Lapp C.J."/>
            <person name="Bunk B."/>
            <person name="Sproer C."/>
            <person name="Overmann J."/>
            <person name="Gescher J."/>
        </authorList>
    </citation>
    <scope>NUCLEOTIDE SEQUENCE</scope>
    <source>
        <strain evidence="1">EA-1</strain>
    </source>
</reference>
<evidence type="ECO:0000313" key="3">
    <source>
        <dbReference type="Proteomes" id="UP000231932"/>
    </source>
</evidence>
<evidence type="ECO:0000313" key="1">
    <source>
        <dbReference type="EMBL" id="ATY84260.1"/>
    </source>
</evidence>
<protein>
    <submittedName>
        <fullName evidence="1">Uncharacterized protein</fullName>
    </submittedName>
</protein>
<dbReference type="EMBL" id="CP024955">
    <property type="protein sequence ID" value="ATY84260.1"/>
    <property type="molecule type" value="Genomic_DNA"/>
</dbReference>
<dbReference type="AlphaFoldDB" id="A0A2K8N6N9"/>
<reference evidence="3" key="1">
    <citation type="submission" date="2017-11" db="EMBL/GenBank/DDBJ databases">
        <title>Complete Genome Sequence of Kyrpidia sp. Strain EA-1, a thermophilic, hydrogen-oxidizing Bacterium, isolated from the Azores.</title>
        <authorList>
            <person name="Reiner J.E."/>
            <person name="Lapp C.J."/>
            <person name="Bunk B."/>
            <person name="Gescher J."/>
        </authorList>
    </citation>
    <scope>NUCLEOTIDE SEQUENCE [LARGE SCALE GENOMIC DNA]</scope>
    <source>
        <strain evidence="3">EA-1</strain>
    </source>
</reference>
<gene>
    <name evidence="2" type="ORF">COOX1_1034</name>
    <name evidence="1" type="ORF">CVV65_04260</name>
</gene>
<keyword evidence="3" id="KW-1185">Reference proteome</keyword>
<evidence type="ECO:0000313" key="4">
    <source>
        <dbReference type="Proteomes" id="UP000502196"/>
    </source>
</evidence>
<sequence length="66" mass="7589">MWIELRGLPHREIDGLPYTIHQTAPGRWHIVIPNCPRYPTGYFLPHAYPNREAALSALEQGPPWEG</sequence>
<evidence type="ECO:0000313" key="2">
    <source>
        <dbReference type="EMBL" id="CAB3391685.1"/>
    </source>
</evidence>